<dbReference type="EMBL" id="CBAT010000231">
    <property type="protein sequence ID" value="CCZ88339.1"/>
    <property type="molecule type" value="Genomic_DNA"/>
</dbReference>
<evidence type="ECO:0000313" key="1">
    <source>
        <dbReference type="EMBL" id="CCZ88339.1"/>
    </source>
</evidence>
<dbReference type="AlphaFoldDB" id="R5VKI0"/>
<reference evidence="1" key="1">
    <citation type="submission" date="2012-11" db="EMBL/GenBank/DDBJ databases">
        <title>Dependencies among metagenomic species, viruses, plasmids and units of genetic variation.</title>
        <authorList>
            <person name="Nielsen H.B."/>
            <person name="Almeida M."/>
            <person name="Juncker A.S."/>
            <person name="Rasmussen S."/>
            <person name="Li J."/>
            <person name="Sunagawa S."/>
            <person name="Plichta D."/>
            <person name="Gautier L."/>
            <person name="Le Chatelier E."/>
            <person name="Peletier E."/>
            <person name="Bonde I."/>
            <person name="Nielsen T."/>
            <person name="Manichanh C."/>
            <person name="Arumugam M."/>
            <person name="Batto J."/>
            <person name="Santos M.B.Q.D."/>
            <person name="Blom N."/>
            <person name="Borruel N."/>
            <person name="Burgdorf K.S."/>
            <person name="Boumezbeur F."/>
            <person name="Casellas F."/>
            <person name="Dore J."/>
            <person name="Guarner F."/>
            <person name="Hansen T."/>
            <person name="Hildebrand F."/>
            <person name="Kaas R.S."/>
            <person name="Kennedy S."/>
            <person name="Kristiansen K."/>
            <person name="Kultima J.R."/>
            <person name="Leonard P."/>
            <person name="Levenez F."/>
            <person name="Lund O."/>
            <person name="Moumen B."/>
            <person name="Le Paslier D."/>
            <person name="Pons N."/>
            <person name="Pedersen O."/>
            <person name="Prifti E."/>
            <person name="Qin J."/>
            <person name="Raes J."/>
            <person name="Tap J."/>
            <person name="Tims S."/>
            <person name="Ussery D.W."/>
            <person name="Yamada T."/>
            <person name="MetaHit consortium"/>
            <person name="Renault P."/>
            <person name="Sicheritz-Ponten T."/>
            <person name="Bork P."/>
            <person name="Wang J."/>
            <person name="Brunak S."/>
            <person name="Ehrlich S.D."/>
        </authorList>
    </citation>
    <scope>NUCLEOTIDE SEQUENCE [LARGE SCALE GENOMIC DNA]</scope>
</reference>
<proteinExistence type="predicted"/>
<protein>
    <submittedName>
        <fullName evidence="1">Uncharacterized protein</fullName>
    </submittedName>
</protein>
<organism evidence="1 2">
    <name type="scientific">Phocaeicola plebeius CAG:211</name>
    <dbReference type="NCBI Taxonomy" id="1263052"/>
    <lineage>
        <taxon>Bacteria</taxon>
        <taxon>Pseudomonadati</taxon>
        <taxon>Bacteroidota</taxon>
        <taxon>Bacteroidia</taxon>
        <taxon>Bacteroidales</taxon>
        <taxon>Bacteroidaceae</taxon>
        <taxon>Phocaeicola</taxon>
    </lineage>
</organism>
<comment type="caution">
    <text evidence="1">The sequence shown here is derived from an EMBL/GenBank/DDBJ whole genome shotgun (WGS) entry which is preliminary data.</text>
</comment>
<gene>
    <name evidence="1" type="ORF">BN536_00647</name>
</gene>
<name>R5VKI0_9BACT</name>
<evidence type="ECO:0000313" key="2">
    <source>
        <dbReference type="Proteomes" id="UP000018372"/>
    </source>
</evidence>
<accession>R5VKI0</accession>
<dbReference type="Proteomes" id="UP000018372">
    <property type="component" value="Unassembled WGS sequence"/>
</dbReference>
<sequence>MVLIENLKLGIRYEEISIVNYDNVLCPSR</sequence>